<dbReference type="AlphaFoldDB" id="A0ABD1WIC3"/>
<gene>
    <name evidence="1" type="ORF">Fot_10882</name>
</gene>
<reference evidence="2" key="1">
    <citation type="submission" date="2024-07" db="EMBL/GenBank/DDBJ databases">
        <title>Two chromosome-level genome assemblies of Korean endemic species Abeliophyllum distichum and Forsythia ovata (Oleaceae).</title>
        <authorList>
            <person name="Jang H."/>
        </authorList>
    </citation>
    <scope>NUCLEOTIDE SEQUENCE [LARGE SCALE GENOMIC DNA]</scope>
</reference>
<organism evidence="1 2">
    <name type="scientific">Forsythia ovata</name>
    <dbReference type="NCBI Taxonomy" id="205694"/>
    <lineage>
        <taxon>Eukaryota</taxon>
        <taxon>Viridiplantae</taxon>
        <taxon>Streptophyta</taxon>
        <taxon>Embryophyta</taxon>
        <taxon>Tracheophyta</taxon>
        <taxon>Spermatophyta</taxon>
        <taxon>Magnoliopsida</taxon>
        <taxon>eudicotyledons</taxon>
        <taxon>Gunneridae</taxon>
        <taxon>Pentapetalae</taxon>
        <taxon>asterids</taxon>
        <taxon>lamiids</taxon>
        <taxon>Lamiales</taxon>
        <taxon>Oleaceae</taxon>
        <taxon>Forsythieae</taxon>
        <taxon>Forsythia</taxon>
    </lineage>
</organism>
<evidence type="ECO:0000313" key="2">
    <source>
        <dbReference type="Proteomes" id="UP001604277"/>
    </source>
</evidence>
<sequence length="120" mass="13408">MNQSNKKLISLDINLNCYISSNELLGCGKEGDGLEAAAMALNEKTELRALYLKGKLAKIQGKSCNQLDSEANNPDPYSNIVCLDINNMEGVSNEVYMKAIKTFKDFNFRVSFVKIPEPRR</sequence>
<comment type="caution">
    <text evidence="1">The sequence shown here is derived from an EMBL/GenBank/DDBJ whole genome shotgun (WGS) entry which is preliminary data.</text>
</comment>
<keyword evidence="2" id="KW-1185">Reference proteome</keyword>
<dbReference type="Proteomes" id="UP001604277">
    <property type="component" value="Unassembled WGS sequence"/>
</dbReference>
<proteinExistence type="predicted"/>
<name>A0ABD1WIC3_9LAMI</name>
<accession>A0ABD1WIC3</accession>
<evidence type="ECO:0000313" key="1">
    <source>
        <dbReference type="EMBL" id="KAL2549352.1"/>
    </source>
</evidence>
<protein>
    <submittedName>
        <fullName evidence="1">Uncharacterized protein</fullName>
    </submittedName>
</protein>
<dbReference type="EMBL" id="JBFOLJ010000003">
    <property type="protein sequence ID" value="KAL2549352.1"/>
    <property type="molecule type" value="Genomic_DNA"/>
</dbReference>